<organism evidence="1 2">
    <name type="scientific">Dreissena polymorpha</name>
    <name type="common">Zebra mussel</name>
    <name type="synonym">Mytilus polymorpha</name>
    <dbReference type="NCBI Taxonomy" id="45954"/>
    <lineage>
        <taxon>Eukaryota</taxon>
        <taxon>Metazoa</taxon>
        <taxon>Spiralia</taxon>
        <taxon>Lophotrochozoa</taxon>
        <taxon>Mollusca</taxon>
        <taxon>Bivalvia</taxon>
        <taxon>Autobranchia</taxon>
        <taxon>Heteroconchia</taxon>
        <taxon>Euheterodonta</taxon>
        <taxon>Imparidentia</taxon>
        <taxon>Neoheterodontei</taxon>
        <taxon>Myida</taxon>
        <taxon>Dreissenoidea</taxon>
        <taxon>Dreissenidae</taxon>
        <taxon>Dreissena</taxon>
    </lineage>
</organism>
<protein>
    <submittedName>
        <fullName evidence="1">Uncharacterized protein</fullName>
    </submittedName>
</protein>
<gene>
    <name evidence="1" type="ORF">DPMN_145635</name>
</gene>
<evidence type="ECO:0000313" key="1">
    <source>
        <dbReference type="EMBL" id="KAH3792144.1"/>
    </source>
</evidence>
<dbReference type="EMBL" id="JAIWYP010000007">
    <property type="protein sequence ID" value="KAH3792144.1"/>
    <property type="molecule type" value="Genomic_DNA"/>
</dbReference>
<name>A0A9D4F4F0_DREPO</name>
<comment type="caution">
    <text evidence="1">The sequence shown here is derived from an EMBL/GenBank/DDBJ whole genome shotgun (WGS) entry which is preliminary data.</text>
</comment>
<dbReference type="Proteomes" id="UP000828390">
    <property type="component" value="Unassembled WGS sequence"/>
</dbReference>
<sequence>MPPKEVNSNGSNGSEQESACKAIYHKFSIDPYSPKEMEWSIIASYKTKGGMV</sequence>
<reference evidence="1" key="1">
    <citation type="journal article" date="2019" name="bioRxiv">
        <title>The Genome of the Zebra Mussel, Dreissena polymorpha: A Resource for Invasive Species Research.</title>
        <authorList>
            <person name="McCartney M.A."/>
            <person name="Auch B."/>
            <person name="Kono T."/>
            <person name="Mallez S."/>
            <person name="Zhang Y."/>
            <person name="Obille A."/>
            <person name="Becker A."/>
            <person name="Abrahante J.E."/>
            <person name="Garbe J."/>
            <person name="Badalamenti J.P."/>
            <person name="Herman A."/>
            <person name="Mangelson H."/>
            <person name="Liachko I."/>
            <person name="Sullivan S."/>
            <person name="Sone E.D."/>
            <person name="Koren S."/>
            <person name="Silverstein K.A.T."/>
            <person name="Beckman K.B."/>
            <person name="Gohl D.M."/>
        </authorList>
    </citation>
    <scope>NUCLEOTIDE SEQUENCE</scope>
    <source>
        <strain evidence="1">Duluth1</strain>
        <tissue evidence="1">Whole animal</tissue>
    </source>
</reference>
<dbReference type="AlphaFoldDB" id="A0A9D4F4F0"/>
<evidence type="ECO:0000313" key="2">
    <source>
        <dbReference type="Proteomes" id="UP000828390"/>
    </source>
</evidence>
<keyword evidence="2" id="KW-1185">Reference proteome</keyword>
<proteinExistence type="predicted"/>
<accession>A0A9D4F4F0</accession>
<reference evidence="1" key="2">
    <citation type="submission" date="2020-11" db="EMBL/GenBank/DDBJ databases">
        <authorList>
            <person name="McCartney M.A."/>
            <person name="Auch B."/>
            <person name="Kono T."/>
            <person name="Mallez S."/>
            <person name="Becker A."/>
            <person name="Gohl D.M."/>
            <person name="Silverstein K.A.T."/>
            <person name="Koren S."/>
            <person name="Bechman K.B."/>
            <person name="Herman A."/>
            <person name="Abrahante J.E."/>
            <person name="Garbe J."/>
        </authorList>
    </citation>
    <scope>NUCLEOTIDE SEQUENCE</scope>
    <source>
        <strain evidence="1">Duluth1</strain>
        <tissue evidence="1">Whole animal</tissue>
    </source>
</reference>